<protein>
    <recommendedName>
        <fullName evidence="14">Protoporphyrinogen IX oxidase</fullName>
    </recommendedName>
</protein>
<organism evidence="13">
    <name type="scientific">marine metagenome</name>
    <dbReference type="NCBI Taxonomy" id="408172"/>
    <lineage>
        <taxon>unclassified sequences</taxon>
        <taxon>metagenomes</taxon>
        <taxon>ecological metagenomes</taxon>
    </lineage>
</organism>
<name>A0A381NZR0_9ZZZZ</name>
<sequence length="151" mass="18002">MISSSLNIHVRMLYVKAFHIVAVVCWFAGIFYLPRLFVYHSMSRHEPTRNQFRVMERALFRIIMTPAAVATAVFGLWLVALDWNFYRASIWFWFKIGLVIALYGYHFYCWHLLRKFASDEDVHEHTFYRWFNEIPVVVLIAITILVVVKPI</sequence>
<accession>A0A381NZR0</accession>
<dbReference type="NCBIfam" id="TIGR00701">
    <property type="entry name" value="protoporphyrinogen oxidase HemJ"/>
    <property type="match status" value="1"/>
</dbReference>
<comment type="subcellular location">
    <subcellularLocation>
        <location evidence="2">Cell membrane</location>
        <topology evidence="2">Multi-pass membrane protein</topology>
    </subcellularLocation>
</comment>
<evidence type="ECO:0000256" key="12">
    <source>
        <dbReference type="SAM" id="Phobius"/>
    </source>
</evidence>
<comment type="cofactor">
    <cofactor evidence="1">
        <name>heme b</name>
        <dbReference type="ChEBI" id="CHEBI:60344"/>
    </cofactor>
</comment>
<evidence type="ECO:0000256" key="9">
    <source>
        <dbReference type="ARBA" id="ARBA00023004"/>
    </source>
</evidence>
<keyword evidence="3" id="KW-1003">Cell membrane</keyword>
<evidence type="ECO:0000256" key="7">
    <source>
        <dbReference type="ARBA" id="ARBA00022989"/>
    </source>
</evidence>
<reference evidence="13" key="1">
    <citation type="submission" date="2018-05" db="EMBL/GenBank/DDBJ databases">
        <authorList>
            <person name="Lanie J.A."/>
            <person name="Ng W.-L."/>
            <person name="Kazmierczak K.M."/>
            <person name="Andrzejewski T.M."/>
            <person name="Davidsen T.M."/>
            <person name="Wayne K.J."/>
            <person name="Tettelin H."/>
            <person name="Glass J.I."/>
            <person name="Rusch D."/>
            <person name="Podicherti R."/>
            <person name="Tsui H.-C.T."/>
            <person name="Winkler M.E."/>
        </authorList>
    </citation>
    <scope>NUCLEOTIDE SEQUENCE</scope>
</reference>
<evidence type="ECO:0000256" key="1">
    <source>
        <dbReference type="ARBA" id="ARBA00001970"/>
    </source>
</evidence>
<keyword evidence="9" id="KW-0408">Iron</keyword>
<feature type="transmembrane region" description="Helical" evidence="12">
    <location>
        <begin position="58"/>
        <end position="78"/>
    </location>
</feature>
<evidence type="ECO:0000256" key="11">
    <source>
        <dbReference type="ARBA" id="ARBA00023444"/>
    </source>
</evidence>
<dbReference type="AlphaFoldDB" id="A0A381NZR0"/>
<feature type="transmembrane region" description="Helical" evidence="12">
    <location>
        <begin position="17"/>
        <end position="38"/>
    </location>
</feature>
<evidence type="ECO:0000256" key="6">
    <source>
        <dbReference type="ARBA" id="ARBA00022723"/>
    </source>
</evidence>
<dbReference type="HAMAP" id="MF_02239">
    <property type="entry name" value="HemJ"/>
    <property type="match status" value="1"/>
</dbReference>
<dbReference type="PIRSF" id="PIRSF004638">
    <property type="entry name" value="UCP004638"/>
    <property type="match status" value="1"/>
</dbReference>
<proteinExistence type="inferred from homology"/>
<evidence type="ECO:0000256" key="5">
    <source>
        <dbReference type="ARBA" id="ARBA00022692"/>
    </source>
</evidence>
<comment type="pathway">
    <text evidence="11">Porphyrin-containing compound metabolism.</text>
</comment>
<evidence type="ECO:0000256" key="4">
    <source>
        <dbReference type="ARBA" id="ARBA00022617"/>
    </source>
</evidence>
<keyword evidence="7 12" id="KW-1133">Transmembrane helix</keyword>
<dbReference type="GO" id="GO:0016491">
    <property type="term" value="F:oxidoreductase activity"/>
    <property type="evidence" value="ECO:0007669"/>
    <property type="project" value="UniProtKB-KW"/>
</dbReference>
<dbReference type="PANTHER" id="PTHR40255">
    <property type="entry name" value="UPF0093 MEMBRANE PROTEIN SLR1790"/>
    <property type="match status" value="1"/>
</dbReference>
<dbReference type="Pfam" id="PF03653">
    <property type="entry name" value="UPF0093"/>
    <property type="match status" value="1"/>
</dbReference>
<keyword evidence="8" id="KW-0560">Oxidoreductase</keyword>
<keyword evidence="10 12" id="KW-0472">Membrane</keyword>
<feature type="transmembrane region" description="Helical" evidence="12">
    <location>
        <begin position="90"/>
        <end position="109"/>
    </location>
</feature>
<evidence type="ECO:0008006" key="14">
    <source>
        <dbReference type="Google" id="ProtNLM"/>
    </source>
</evidence>
<feature type="transmembrane region" description="Helical" evidence="12">
    <location>
        <begin position="130"/>
        <end position="148"/>
    </location>
</feature>
<dbReference type="EMBL" id="UINC01000721">
    <property type="protein sequence ID" value="SUZ60146.1"/>
    <property type="molecule type" value="Genomic_DNA"/>
</dbReference>
<keyword evidence="4" id="KW-0349">Heme</keyword>
<dbReference type="PANTHER" id="PTHR40255:SF1">
    <property type="entry name" value="PROTOPORPHYRINOGEN IX OXIDASE"/>
    <property type="match status" value="1"/>
</dbReference>
<keyword evidence="5 12" id="KW-0812">Transmembrane</keyword>
<dbReference type="GO" id="GO:0046872">
    <property type="term" value="F:metal ion binding"/>
    <property type="evidence" value="ECO:0007669"/>
    <property type="project" value="UniProtKB-KW"/>
</dbReference>
<evidence type="ECO:0000256" key="10">
    <source>
        <dbReference type="ARBA" id="ARBA00023136"/>
    </source>
</evidence>
<keyword evidence="6" id="KW-0479">Metal-binding</keyword>
<dbReference type="GO" id="GO:0005886">
    <property type="term" value="C:plasma membrane"/>
    <property type="evidence" value="ECO:0007669"/>
    <property type="project" value="UniProtKB-SubCell"/>
</dbReference>
<evidence type="ECO:0000256" key="3">
    <source>
        <dbReference type="ARBA" id="ARBA00022475"/>
    </source>
</evidence>
<evidence type="ECO:0000313" key="13">
    <source>
        <dbReference type="EMBL" id="SUZ60146.1"/>
    </source>
</evidence>
<gene>
    <name evidence="13" type="ORF">METZ01_LOCUS13000</name>
</gene>
<evidence type="ECO:0000256" key="8">
    <source>
        <dbReference type="ARBA" id="ARBA00023002"/>
    </source>
</evidence>
<evidence type="ECO:0000256" key="2">
    <source>
        <dbReference type="ARBA" id="ARBA00004651"/>
    </source>
</evidence>
<dbReference type="InterPro" id="IPR005265">
    <property type="entry name" value="HemJ-like"/>
</dbReference>